<evidence type="ECO:0000313" key="4">
    <source>
        <dbReference type="Proteomes" id="UP000739538"/>
    </source>
</evidence>
<dbReference type="Proteomes" id="UP000739538">
    <property type="component" value="Unassembled WGS sequence"/>
</dbReference>
<accession>A0A956NCD0</accession>
<evidence type="ECO:0000259" key="2">
    <source>
        <dbReference type="Pfam" id="PF19572"/>
    </source>
</evidence>
<dbReference type="AlphaFoldDB" id="A0A956NCD0"/>
<evidence type="ECO:0000313" key="3">
    <source>
        <dbReference type="EMBL" id="MCA9755010.1"/>
    </source>
</evidence>
<comment type="caution">
    <text evidence="3">The sequence shown here is derived from an EMBL/GenBank/DDBJ whole genome shotgun (WGS) entry which is preliminary data.</text>
</comment>
<dbReference type="Pfam" id="PF19572">
    <property type="entry name" value="PorV"/>
    <property type="match status" value="1"/>
</dbReference>
<dbReference type="NCBIfam" id="NF033709">
    <property type="entry name" value="PorV_fam"/>
    <property type="match status" value="1"/>
</dbReference>
<reference evidence="3" key="1">
    <citation type="submission" date="2020-04" db="EMBL/GenBank/DDBJ databases">
        <authorList>
            <person name="Zhang T."/>
        </authorList>
    </citation>
    <scope>NUCLEOTIDE SEQUENCE</scope>
    <source>
        <strain evidence="3">HKST-UBA02</strain>
    </source>
</reference>
<keyword evidence="1" id="KW-0732">Signal</keyword>
<dbReference type="EMBL" id="JAGQHS010000014">
    <property type="protein sequence ID" value="MCA9755010.1"/>
    <property type="molecule type" value="Genomic_DNA"/>
</dbReference>
<reference evidence="3" key="2">
    <citation type="journal article" date="2021" name="Microbiome">
        <title>Successional dynamics and alternative stable states in a saline activated sludge microbial community over 9 years.</title>
        <authorList>
            <person name="Wang Y."/>
            <person name="Ye J."/>
            <person name="Ju F."/>
            <person name="Liu L."/>
            <person name="Boyd J.A."/>
            <person name="Deng Y."/>
            <person name="Parks D.H."/>
            <person name="Jiang X."/>
            <person name="Yin X."/>
            <person name="Woodcroft B.J."/>
            <person name="Tyson G.W."/>
            <person name="Hugenholtz P."/>
            <person name="Polz M.F."/>
            <person name="Zhang T."/>
        </authorList>
    </citation>
    <scope>NUCLEOTIDE SEQUENCE</scope>
    <source>
        <strain evidence="3">HKST-UBA02</strain>
    </source>
</reference>
<dbReference type="SUPFAM" id="SSF56935">
    <property type="entry name" value="Porins"/>
    <property type="match status" value="1"/>
</dbReference>
<dbReference type="InterPro" id="IPR045741">
    <property type="entry name" value="PorV"/>
</dbReference>
<evidence type="ECO:0000256" key="1">
    <source>
        <dbReference type="SAM" id="SignalP"/>
    </source>
</evidence>
<gene>
    <name evidence="3" type="ORF">KDA27_04345</name>
</gene>
<proteinExistence type="predicted"/>
<sequence>MKRTIIALGLALALVPGVSQAAQEFEKVGTIGVQFLKLGVGARAQAMGGAFVSVADDASAIYWNPAGIARINNSVVNVNHMAYLADISFSQLGAVFDVGFLPGKVAVNARALYMDAMVERTVFRPEGTGQSFDAGDLAVGLTYGRSFTDKFSTGLSMNYVQQSLAPGYSESGYCFDFGTLYDTGYRSLRIGMAIQNIGSDLKFIEDTVKMPTVFRVGMSMNLYESDAHLLTMAGEFSHPPDNKERASWGAEYGFKEFFFARGGYQFRYDLESYSAGLGFKVATGFNSESRVDYAYTDMSEIGTGVHRISIDFRF</sequence>
<protein>
    <submittedName>
        <fullName evidence="3">PorV/PorQ family protein</fullName>
    </submittedName>
</protein>
<feature type="signal peptide" evidence="1">
    <location>
        <begin position="1"/>
        <end position="21"/>
    </location>
</feature>
<feature type="chain" id="PRO_5037678022" evidence="1">
    <location>
        <begin position="22"/>
        <end position="314"/>
    </location>
</feature>
<name>A0A956NCD0_UNCEI</name>
<organism evidence="3 4">
    <name type="scientific">Eiseniibacteriota bacterium</name>
    <dbReference type="NCBI Taxonomy" id="2212470"/>
    <lineage>
        <taxon>Bacteria</taxon>
        <taxon>Candidatus Eiseniibacteriota</taxon>
    </lineage>
</organism>
<feature type="domain" description="Type IX secretion system protein PorV" evidence="2">
    <location>
        <begin position="24"/>
        <end position="236"/>
    </location>
</feature>
<dbReference type="Gene3D" id="2.40.160.60">
    <property type="entry name" value="Outer membrane protein transport protein (OMPP1/FadL/TodX)"/>
    <property type="match status" value="1"/>
</dbReference>